<dbReference type="EMBL" id="JACHCE010000009">
    <property type="protein sequence ID" value="MBB5638497.1"/>
    <property type="molecule type" value="Genomic_DNA"/>
</dbReference>
<comment type="caution">
    <text evidence="1">The sequence shown here is derived from an EMBL/GenBank/DDBJ whole genome shotgun (WGS) entry which is preliminary data.</text>
</comment>
<accession>A0A7W9E0J3</accession>
<dbReference type="RefSeq" id="WP_183884323.1">
    <property type="nucleotide sequence ID" value="NZ_JACHCE010000009.1"/>
</dbReference>
<proteinExistence type="predicted"/>
<protein>
    <submittedName>
        <fullName evidence="1">Uncharacterized protein</fullName>
    </submittedName>
</protein>
<evidence type="ECO:0000313" key="1">
    <source>
        <dbReference type="EMBL" id="MBB5638497.1"/>
    </source>
</evidence>
<name>A0A7W9E0J3_9SPHI</name>
<reference evidence="1 2" key="1">
    <citation type="submission" date="2020-08" db="EMBL/GenBank/DDBJ databases">
        <title>Genomic Encyclopedia of Type Strains, Phase IV (KMG-V): Genome sequencing to study the core and pangenomes of soil and plant-associated prokaryotes.</title>
        <authorList>
            <person name="Whitman W."/>
        </authorList>
    </citation>
    <scope>NUCLEOTIDE SEQUENCE [LARGE SCALE GENOMIC DNA]</scope>
    <source>
        <strain evidence="1 2">S3M1</strain>
    </source>
</reference>
<dbReference type="Proteomes" id="UP000537204">
    <property type="component" value="Unassembled WGS sequence"/>
</dbReference>
<evidence type="ECO:0000313" key="2">
    <source>
        <dbReference type="Proteomes" id="UP000537204"/>
    </source>
</evidence>
<gene>
    <name evidence="1" type="ORF">HDE68_004429</name>
</gene>
<dbReference type="AlphaFoldDB" id="A0A7W9E0J3"/>
<sequence>MKLKISIPRVLMIVLLGILLNACKKDQQISVKQQPAPALTIQEARSWLESNDPKIMLGDRWNSTAFINEEDGHKVIKVKVNESLKDSIWTLRDILIQRNNTGDIEAVGYEVQVANSYFFTKKGAELPGANKREFIDNADFTGKVMLYTLKNKAIKGTRLLNGKIISNLIPRIRRTDLTTMGQQKDDQNLDCADSYFGDENTSCTPGGTLNEV</sequence>
<organism evidence="1 2">
    <name type="scientific">Pedobacter cryoconitis</name>
    <dbReference type="NCBI Taxonomy" id="188932"/>
    <lineage>
        <taxon>Bacteria</taxon>
        <taxon>Pseudomonadati</taxon>
        <taxon>Bacteroidota</taxon>
        <taxon>Sphingobacteriia</taxon>
        <taxon>Sphingobacteriales</taxon>
        <taxon>Sphingobacteriaceae</taxon>
        <taxon>Pedobacter</taxon>
    </lineage>
</organism>